<sequence length="135" mass="15597">MNPELILEQQYDAVIDLLKRYYDGLYRCDVSLLKKVFHPRAQYFTASDGELLHLDMDTYLPMVETRVSPEHNGEPYGFSIDSIEFAGAVTAIAKVRSSMFSKNYIDLLSLIYLDGQWTIISKVFHYTLSDKDQDK</sequence>
<dbReference type="SUPFAM" id="SSF54427">
    <property type="entry name" value="NTF2-like"/>
    <property type="match status" value="1"/>
</dbReference>
<keyword evidence="2" id="KW-1185">Reference proteome</keyword>
<gene>
    <name evidence="1" type="ORF">DXZ20_11770</name>
</gene>
<evidence type="ECO:0000313" key="2">
    <source>
        <dbReference type="Proteomes" id="UP000481033"/>
    </source>
</evidence>
<dbReference type="Proteomes" id="UP000481033">
    <property type="component" value="Unassembled WGS sequence"/>
</dbReference>
<dbReference type="Gene3D" id="3.10.450.50">
    <property type="match status" value="1"/>
</dbReference>
<protein>
    <submittedName>
        <fullName evidence="1">Nuclear transport factor 2 family protein</fullName>
    </submittedName>
</protein>
<accession>A0A6M0RJF4</accession>
<dbReference type="InterPro" id="IPR039437">
    <property type="entry name" value="FrzH/put_lumazine-bd"/>
</dbReference>
<dbReference type="RefSeq" id="WP_163669342.1">
    <property type="nucleotide sequence ID" value="NZ_QXHD01000004.1"/>
</dbReference>
<comment type="caution">
    <text evidence="1">The sequence shown here is derived from an EMBL/GenBank/DDBJ whole genome shotgun (WGS) entry which is preliminary data.</text>
</comment>
<dbReference type="Pfam" id="PF12893">
    <property type="entry name" value="Lumazine_bd_2"/>
    <property type="match status" value="1"/>
</dbReference>
<dbReference type="InterPro" id="IPR032710">
    <property type="entry name" value="NTF2-like_dom_sf"/>
</dbReference>
<dbReference type="EMBL" id="QXHD01000004">
    <property type="protein sequence ID" value="NEZ56336.1"/>
    <property type="molecule type" value="Genomic_DNA"/>
</dbReference>
<evidence type="ECO:0000313" key="1">
    <source>
        <dbReference type="EMBL" id="NEZ56336.1"/>
    </source>
</evidence>
<proteinExistence type="predicted"/>
<organism evidence="1 2">
    <name type="scientific">Adonisia turfae CCMR0081</name>
    <dbReference type="NCBI Taxonomy" id="2292702"/>
    <lineage>
        <taxon>Bacteria</taxon>
        <taxon>Bacillati</taxon>
        <taxon>Cyanobacteriota</taxon>
        <taxon>Adonisia</taxon>
        <taxon>Adonisia turfae</taxon>
    </lineage>
</organism>
<dbReference type="AlphaFoldDB" id="A0A6M0RJF4"/>
<name>A0A6M0RJF4_9CYAN</name>
<reference evidence="1 2" key="1">
    <citation type="journal article" date="2020" name="Microb. Ecol.">
        <title>Ecogenomics of the Marine Benthic Filamentous Cyanobacterium Adonisia.</title>
        <authorList>
            <person name="Walter J.M."/>
            <person name="Coutinho F.H."/>
            <person name="Leomil L."/>
            <person name="Hargreaves P.I."/>
            <person name="Campeao M.E."/>
            <person name="Vieira V.V."/>
            <person name="Silva B.S."/>
            <person name="Fistarol G.O."/>
            <person name="Salomon P.S."/>
            <person name="Sawabe T."/>
            <person name="Mino S."/>
            <person name="Hosokawa M."/>
            <person name="Miyashita H."/>
            <person name="Maruyama F."/>
            <person name="van Verk M.C."/>
            <person name="Dutilh B.E."/>
            <person name="Thompson C.C."/>
            <person name="Thompson F.L."/>
        </authorList>
    </citation>
    <scope>NUCLEOTIDE SEQUENCE [LARGE SCALE GENOMIC DNA]</scope>
    <source>
        <strain evidence="1 2">CCMR0081</strain>
    </source>
</reference>